<keyword evidence="2" id="KW-0963">Cytoplasm</keyword>
<evidence type="ECO:0000256" key="6">
    <source>
        <dbReference type="SAM" id="Coils"/>
    </source>
</evidence>
<evidence type="ECO:0000256" key="2">
    <source>
        <dbReference type="ARBA" id="ARBA00022490"/>
    </source>
</evidence>
<dbReference type="PANTHER" id="PTHR45984">
    <property type="entry name" value="RNA (RNA) POLYMERASE II ASSOCIATED PROTEIN HOMOLOG"/>
    <property type="match status" value="1"/>
</dbReference>
<feature type="non-terminal residue" evidence="7">
    <location>
        <position position="1"/>
    </location>
</feature>
<dbReference type="PROSITE" id="PS50005">
    <property type="entry name" value="TPR"/>
    <property type="match status" value="1"/>
</dbReference>
<comment type="subcellular location">
    <subcellularLocation>
        <location evidence="1">Cytoplasm</location>
    </subcellularLocation>
</comment>
<dbReference type="Proteomes" id="UP000727407">
    <property type="component" value="Unassembled WGS sequence"/>
</dbReference>
<dbReference type="SUPFAM" id="SSF48452">
    <property type="entry name" value="TPR-like"/>
    <property type="match status" value="2"/>
</dbReference>
<dbReference type="AlphaFoldDB" id="A0A8J4XF39"/>
<reference evidence="7" key="1">
    <citation type="submission" date="2020-07" db="EMBL/GenBank/DDBJ databases">
        <title>Clarias magur genome sequencing, assembly and annotation.</title>
        <authorList>
            <person name="Kushwaha B."/>
            <person name="Kumar R."/>
            <person name="Das P."/>
            <person name="Joshi C.G."/>
            <person name="Kumar D."/>
            <person name="Nagpure N.S."/>
            <person name="Pandey M."/>
            <person name="Agarwal S."/>
            <person name="Srivastava S."/>
            <person name="Singh M."/>
            <person name="Sahoo L."/>
            <person name="Jayasankar P."/>
            <person name="Meher P.K."/>
            <person name="Koringa P.G."/>
            <person name="Iquebal M.A."/>
            <person name="Das S.P."/>
            <person name="Bit A."/>
            <person name="Patnaik S."/>
            <person name="Patel N."/>
            <person name="Shah T.M."/>
            <person name="Hinsu A."/>
            <person name="Jena J.K."/>
        </authorList>
    </citation>
    <scope>NUCLEOTIDE SEQUENCE</scope>
    <source>
        <strain evidence="7">CIFAMagur01</strain>
        <tissue evidence="7">Testis</tissue>
    </source>
</reference>
<evidence type="ECO:0000313" key="7">
    <source>
        <dbReference type="EMBL" id="KAF5903675.1"/>
    </source>
</evidence>
<keyword evidence="4 5" id="KW-0802">TPR repeat</keyword>
<evidence type="ECO:0000256" key="5">
    <source>
        <dbReference type="PROSITE-ProRule" id="PRU00339"/>
    </source>
</evidence>
<dbReference type="Gene3D" id="1.25.40.10">
    <property type="entry name" value="Tetratricopeptide repeat domain"/>
    <property type="match status" value="2"/>
</dbReference>
<organism evidence="7 8">
    <name type="scientific">Clarias magur</name>
    <name type="common">Asian catfish</name>
    <name type="synonym">Macropteronotus magur</name>
    <dbReference type="NCBI Taxonomy" id="1594786"/>
    <lineage>
        <taxon>Eukaryota</taxon>
        <taxon>Metazoa</taxon>
        <taxon>Chordata</taxon>
        <taxon>Craniata</taxon>
        <taxon>Vertebrata</taxon>
        <taxon>Euteleostomi</taxon>
        <taxon>Actinopterygii</taxon>
        <taxon>Neopterygii</taxon>
        <taxon>Teleostei</taxon>
        <taxon>Ostariophysi</taxon>
        <taxon>Siluriformes</taxon>
        <taxon>Clariidae</taxon>
        <taxon>Clarias</taxon>
    </lineage>
</organism>
<feature type="non-terminal residue" evidence="7">
    <location>
        <position position="268"/>
    </location>
</feature>
<evidence type="ECO:0000313" key="8">
    <source>
        <dbReference type="Proteomes" id="UP000727407"/>
    </source>
</evidence>
<protein>
    <submittedName>
        <fullName evidence="7">Sperm-associated antigen 1A-like</fullName>
    </submittedName>
</protein>
<comment type="caution">
    <text evidence="7">The sequence shown here is derived from an EMBL/GenBank/DDBJ whole genome shotgun (WGS) entry which is preliminary data.</text>
</comment>
<dbReference type="InterPro" id="IPR019734">
    <property type="entry name" value="TPR_rpt"/>
</dbReference>
<name>A0A8J4XF39_CLAMG</name>
<dbReference type="InterPro" id="IPR011990">
    <property type="entry name" value="TPR-like_helical_dom_sf"/>
</dbReference>
<dbReference type="InterPro" id="IPR051982">
    <property type="entry name" value="CiliaryAsmbly_MitoImport"/>
</dbReference>
<evidence type="ECO:0000256" key="4">
    <source>
        <dbReference type="ARBA" id="ARBA00022803"/>
    </source>
</evidence>
<dbReference type="FunFam" id="1.25.40.10:FF:000221">
    <property type="entry name" value="Mitochondrial import receptor subunit TOM34"/>
    <property type="match status" value="1"/>
</dbReference>
<dbReference type="EMBL" id="QNUK01000070">
    <property type="protein sequence ID" value="KAF5903675.1"/>
    <property type="molecule type" value="Genomic_DNA"/>
</dbReference>
<keyword evidence="3" id="KW-0677">Repeat</keyword>
<keyword evidence="8" id="KW-1185">Reference proteome</keyword>
<keyword evidence="6" id="KW-0175">Coiled coil</keyword>
<dbReference type="PANTHER" id="PTHR45984:SF3">
    <property type="entry name" value="SPERM-ASSOCIATED ANTIGEN 1"/>
    <property type="match status" value="1"/>
</dbReference>
<dbReference type="OrthoDB" id="2942533at2759"/>
<evidence type="ECO:0000256" key="3">
    <source>
        <dbReference type="ARBA" id="ARBA00022737"/>
    </source>
</evidence>
<evidence type="ECO:0000256" key="1">
    <source>
        <dbReference type="ARBA" id="ARBA00004496"/>
    </source>
</evidence>
<proteinExistence type="predicted"/>
<gene>
    <name evidence="7" type="primary">spag1a</name>
    <name evidence="7" type="ORF">DAT39_006592</name>
</gene>
<feature type="coiled-coil region" evidence="6">
    <location>
        <begin position="121"/>
        <end position="149"/>
    </location>
</feature>
<dbReference type="SMART" id="SM00028">
    <property type="entry name" value="TPR"/>
    <property type="match status" value="5"/>
</dbReference>
<accession>A0A8J4XF39</accession>
<dbReference type="GO" id="GO:0005829">
    <property type="term" value="C:cytosol"/>
    <property type="evidence" value="ECO:0007669"/>
    <property type="project" value="TreeGrafter"/>
</dbReference>
<dbReference type="Pfam" id="PF00515">
    <property type="entry name" value="TPR_1"/>
    <property type="match status" value="1"/>
</dbReference>
<dbReference type="Pfam" id="PF13181">
    <property type="entry name" value="TPR_8"/>
    <property type="match status" value="2"/>
</dbReference>
<feature type="repeat" description="TPR" evidence="5">
    <location>
        <begin position="177"/>
        <end position="210"/>
    </location>
</feature>
<sequence length="268" mass="30686">IDSPEDLCILYSNRAACYLKDGNCTDCIQDCTSALELHPFSLKPLLRRAMAYEAMERYRNAYVDYKTVLQIDSSVQAAHDSVHRITKQLMEQDGPDWREKLPEIPNVPISAQQHRKDEPSAEVLQARAARAEQEKARKAEARFNMLKQEGNDLVKKGEFERAVQKYSECIALKSTECSIYTNRALCLLKLERFAEAKKDCDSALELEPDNKKAFYRRALAHKGLKDFLSSSSDLQEVLRLDPNVREAEQELEEVTVLLRESLLESKTQ</sequence>